<name>A0ABU2G047_9EURY</name>
<evidence type="ECO:0000313" key="2">
    <source>
        <dbReference type="EMBL" id="MDS0294168.1"/>
    </source>
</evidence>
<gene>
    <name evidence="2" type="ORF">NDI79_08290</name>
</gene>
<reference evidence="2 3" key="1">
    <citation type="submission" date="2022-06" db="EMBL/GenBank/DDBJ databases">
        <title>Halogeometricum sp. a new haloarchaeum isolate from saline soil.</title>
        <authorList>
            <person name="Strakova D."/>
            <person name="Galisteo C."/>
            <person name="Sanchez-Porro C."/>
            <person name="Ventosa A."/>
        </authorList>
    </citation>
    <scope>NUCLEOTIDE SEQUENCE [LARGE SCALE GENOMIC DNA]</scope>
    <source>
        <strain evidence="3">S3BR25-2</strain>
    </source>
</reference>
<dbReference type="Proteomes" id="UP001254813">
    <property type="component" value="Unassembled WGS sequence"/>
</dbReference>
<feature type="transmembrane region" description="Helical" evidence="1">
    <location>
        <begin position="7"/>
        <end position="24"/>
    </location>
</feature>
<dbReference type="RefSeq" id="WP_310928013.1">
    <property type="nucleotide sequence ID" value="NZ_JAMQOQ010000002.1"/>
</dbReference>
<keyword evidence="1" id="KW-0472">Membrane</keyword>
<feature type="transmembrane region" description="Helical" evidence="1">
    <location>
        <begin position="30"/>
        <end position="50"/>
    </location>
</feature>
<keyword evidence="1" id="KW-0812">Transmembrane</keyword>
<evidence type="ECO:0000313" key="3">
    <source>
        <dbReference type="Proteomes" id="UP001254813"/>
    </source>
</evidence>
<keyword evidence="3" id="KW-1185">Reference proteome</keyword>
<keyword evidence="1" id="KW-1133">Transmembrane helix</keyword>
<organism evidence="2 3">
    <name type="scientific">Halogeometricum luteum</name>
    <dbReference type="NCBI Taxonomy" id="2950537"/>
    <lineage>
        <taxon>Archaea</taxon>
        <taxon>Methanobacteriati</taxon>
        <taxon>Methanobacteriota</taxon>
        <taxon>Stenosarchaea group</taxon>
        <taxon>Halobacteria</taxon>
        <taxon>Halobacteriales</taxon>
        <taxon>Haloferacaceae</taxon>
        <taxon>Halogeometricum</taxon>
    </lineage>
</organism>
<protein>
    <submittedName>
        <fullName evidence="2">Uncharacterized protein</fullName>
    </submittedName>
</protein>
<sequence length="58" mass="5917">MERFVRYVVGGGAALVAGLWTVTLSEGQSLAWAAGAGLVLFGVAALAGGIRRELDVGR</sequence>
<dbReference type="EMBL" id="JAMQOQ010000002">
    <property type="protein sequence ID" value="MDS0294168.1"/>
    <property type="molecule type" value="Genomic_DNA"/>
</dbReference>
<accession>A0ABU2G047</accession>
<evidence type="ECO:0000256" key="1">
    <source>
        <dbReference type="SAM" id="Phobius"/>
    </source>
</evidence>
<proteinExistence type="predicted"/>
<comment type="caution">
    <text evidence="2">The sequence shown here is derived from an EMBL/GenBank/DDBJ whole genome shotgun (WGS) entry which is preliminary data.</text>
</comment>